<dbReference type="AlphaFoldDB" id="A0A8K1CMP0"/>
<evidence type="ECO:0000256" key="3">
    <source>
        <dbReference type="ARBA" id="ARBA00023002"/>
    </source>
</evidence>
<dbReference type="EMBL" id="SPLM01000036">
    <property type="protein sequence ID" value="TMW66130.1"/>
    <property type="molecule type" value="Genomic_DNA"/>
</dbReference>
<keyword evidence="3" id="KW-0560">Oxidoreductase</keyword>
<dbReference type="PANTHER" id="PTHR22893:SF91">
    <property type="entry name" value="NADPH DEHYDROGENASE 2-RELATED"/>
    <property type="match status" value="1"/>
</dbReference>
<feature type="domain" description="NADH:flavin oxidoreductase/NADH oxidase N-terminal" evidence="4">
    <location>
        <begin position="7"/>
        <end position="340"/>
    </location>
</feature>
<dbReference type="GO" id="GO:0005829">
    <property type="term" value="C:cytosol"/>
    <property type="evidence" value="ECO:0007669"/>
    <property type="project" value="UniProtKB-ARBA"/>
</dbReference>
<sequence length="371" mass="40456">MVTTNYKLFTPLTIGKDFVIKNRVVLSPLTRGRADQKTRSPNDLNVLYYEQRSGAGLLITEATAISEQGYGWLGTPALYTQDHADAWKKVVDAVHAKGSKIVLQLSHMGRQAHTSFNAKGEIVAPSAIAIKEGHTVNAAGEAVSHQVPRALETHEIPLIVEDFRKSAALAKAVGFDGVEVHAANGGLADTFLQSVTNKRTDKYGGSIVNRANFVLEIVEALKTVWPSDRIGVRLSPNGAHGEVGSQDNYETYTYVLQQLSKHDLGYVALLDGVGFGYHNKCRVVTAFDAKKHFKGNVIANSSYTRDTAEGAIGSGSVDAVCFGRLHISNPDLAERFQNDWPLAPEAPHEHYWYGEKGAEGYVTYEAYSPQL</sequence>
<dbReference type="GO" id="GO:0010181">
    <property type="term" value="F:FMN binding"/>
    <property type="evidence" value="ECO:0007669"/>
    <property type="project" value="InterPro"/>
</dbReference>
<comment type="caution">
    <text evidence="5">The sequence shown here is derived from an EMBL/GenBank/DDBJ whole genome shotgun (WGS) entry which is preliminary data.</text>
</comment>
<reference evidence="5" key="1">
    <citation type="submission" date="2019-03" db="EMBL/GenBank/DDBJ databases">
        <title>Long read genome sequence of the mycoparasitic Pythium oligandrum ATCC 38472 isolated from sugarbeet rhizosphere.</title>
        <authorList>
            <person name="Gaulin E."/>
        </authorList>
    </citation>
    <scope>NUCLEOTIDE SEQUENCE</scope>
    <source>
        <strain evidence="5">ATCC 38472_TT</strain>
    </source>
</reference>
<dbReference type="SUPFAM" id="SSF51395">
    <property type="entry name" value="FMN-linked oxidoreductases"/>
    <property type="match status" value="1"/>
</dbReference>
<dbReference type="PANTHER" id="PTHR22893">
    <property type="entry name" value="NADH OXIDOREDUCTASE-RELATED"/>
    <property type="match status" value="1"/>
</dbReference>
<evidence type="ECO:0000256" key="2">
    <source>
        <dbReference type="ARBA" id="ARBA00005979"/>
    </source>
</evidence>
<proteinExistence type="inferred from homology"/>
<dbReference type="CDD" id="cd02933">
    <property type="entry name" value="OYE_like_FMN"/>
    <property type="match status" value="1"/>
</dbReference>
<evidence type="ECO:0000259" key="4">
    <source>
        <dbReference type="Pfam" id="PF00724"/>
    </source>
</evidence>
<keyword evidence="6" id="KW-1185">Reference proteome</keyword>
<evidence type="ECO:0000256" key="1">
    <source>
        <dbReference type="ARBA" id="ARBA00001917"/>
    </source>
</evidence>
<dbReference type="GO" id="GO:0016628">
    <property type="term" value="F:oxidoreductase activity, acting on the CH-CH group of donors, NAD or NADP as acceptor"/>
    <property type="evidence" value="ECO:0007669"/>
    <property type="project" value="UniProtKB-ARBA"/>
</dbReference>
<organism evidence="5 6">
    <name type="scientific">Pythium oligandrum</name>
    <name type="common">Mycoparasitic fungus</name>
    <dbReference type="NCBI Taxonomy" id="41045"/>
    <lineage>
        <taxon>Eukaryota</taxon>
        <taxon>Sar</taxon>
        <taxon>Stramenopiles</taxon>
        <taxon>Oomycota</taxon>
        <taxon>Peronosporomycetes</taxon>
        <taxon>Pythiales</taxon>
        <taxon>Pythiaceae</taxon>
        <taxon>Pythium</taxon>
    </lineage>
</organism>
<dbReference type="Proteomes" id="UP000794436">
    <property type="component" value="Unassembled WGS sequence"/>
</dbReference>
<gene>
    <name evidence="5" type="ORF">Poli38472_003895</name>
</gene>
<dbReference type="Gene3D" id="3.20.20.70">
    <property type="entry name" value="Aldolase class I"/>
    <property type="match status" value="1"/>
</dbReference>
<comment type="similarity">
    <text evidence="2">Belongs to the NADH:flavin oxidoreductase/NADH oxidase family.</text>
</comment>
<evidence type="ECO:0000313" key="6">
    <source>
        <dbReference type="Proteomes" id="UP000794436"/>
    </source>
</evidence>
<dbReference type="FunFam" id="3.20.20.70:FF:000059">
    <property type="entry name" value="N-ethylmaleimide reductase, FMN-linked"/>
    <property type="match status" value="1"/>
</dbReference>
<dbReference type="OrthoDB" id="1663137at2759"/>
<accession>A0A8K1CMP0</accession>
<dbReference type="Pfam" id="PF00724">
    <property type="entry name" value="Oxidored_FMN"/>
    <property type="match status" value="1"/>
</dbReference>
<dbReference type="InterPro" id="IPR013785">
    <property type="entry name" value="Aldolase_TIM"/>
</dbReference>
<dbReference type="InterPro" id="IPR045247">
    <property type="entry name" value="Oye-like"/>
</dbReference>
<name>A0A8K1CMP0_PYTOL</name>
<comment type="cofactor">
    <cofactor evidence="1">
        <name>FMN</name>
        <dbReference type="ChEBI" id="CHEBI:58210"/>
    </cofactor>
</comment>
<evidence type="ECO:0000313" key="5">
    <source>
        <dbReference type="EMBL" id="TMW66130.1"/>
    </source>
</evidence>
<dbReference type="InterPro" id="IPR001155">
    <property type="entry name" value="OxRdtase_FMN_N"/>
</dbReference>
<protein>
    <recommendedName>
        <fullName evidence="4">NADH:flavin oxidoreductase/NADH oxidase N-terminal domain-containing protein</fullName>
    </recommendedName>
</protein>